<gene>
    <name evidence="1" type="ORF">L596_022412</name>
</gene>
<dbReference type="Proteomes" id="UP000298663">
    <property type="component" value="Unassembled WGS sequence"/>
</dbReference>
<evidence type="ECO:0000313" key="1">
    <source>
        <dbReference type="EMBL" id="TKR70378.1"/>
    </source>
</evidence>
<proteinExistence type="predicted"/>
<dbReference type="AlphaFoldDB" id="A0A4U5MLP0"/>
<keyword evidence="2" id="KW-1185">Reference proteome</keyword>
<name>A0A4U5MLP0_STECR</name>
<reference evidence="1 2" key="2">
    <citation type="journal article" date="2019" name="G3 (Bethesda)">
        <title>Hybrid Assembly of the Genome of the Entomopathogenic Nematode Steinernema carpocapsae Identifies the X-Chromosome.</title>
        <authorList>
            <person name="Serra L."/>
            <person name="Macchietto M."/>
            <person name="Macias-Munoz A."/>
            <person name="McGill C.J."/>
            <person name="Rodriguez I.M."/>
            <person name="Rodriguez B."/>
            <person name="Murad R."/>
            <person name="Mortazavi A."/>
        </authorList>
    </citation>
    <scope>NUCLEOTIDE SEQUENCE [LARGE SCALE GENOMIC DNA]</scope>
    <source>
        <strain evidence="1 2">ALL</strain>
    </source>
</reference>
<organism evidence="1 2">
    <name type="scientific">Steinernema carpocapsae</name>
    <name type="common">Entomopathogenic nematode</name>
    <dbReference type="NCBI Taxonomy" id="34508"/>
    <lineage>
        <taxon>Eukaryota</taxon>
        <taxon>Metazoa</taxon>
        <taxon>Ecdysozoa</taxon>
        <taxon>Nematoda</taxon>
        <taxon>Chromadorea</taxon>
        <taxon>Rhabditida</taxon>
        <taxon>Tylenchina</taxon>
        <taxon>Panagrolaimomorpha</taxon>
        <taxon>Strongyloidoidea</taxon>
        <taxon>Steinernematidae</taxon>
        <taxon>Steinernema</taxon>
    </lineage>
</organism>
<dbReference type="EMBL" id="AZBU02000007">
    <property type="protein sequence ID" value="TKR70378.1"/>
    <property type="molecule type" value="Genomic_DNA"/>
</dbReference>
<sequence>MDFIPHEFAESVVGMLHFREWFPGGDLPIIWSEYMRRYICNRQDYGISVSKNPANTFQLDIIDDPGYHHHVSLKELLNMDPRYHRIKQFSLKQRMEIDKSEQISTQDFLNKLLPFVVKQLSESGAYVRLSAINCDPLYSHVLDTFAQLPQIRQLSISYKNEKTLSFLGKILSTNKLSNLTLKKRSWPESAKNVLFDGISSGHIQKLELIHSNILVNADFCAAAYNGWLSSEGSGKLNIFGKASFDNFIKEVEYLVDEGICIDIVENETNPKVCLTVEEWKHKLVMQTQTFSMTCSICTSV</sequence>
<evidence type="ECO:0000313" key="2">
    <source>
        <dbReference type="Proteomes" id="UP000298663"/>
    </source>
</evidence>
<accession>A0A4U5MLP0</accession>
<comment type="caution">
    <text evidence="1">The sequence shown here is derived from an EMBL/GenBank/DDBJ whole genome shotgun (WGS) entry which is preliminary data.</text>
</comment>
<reference evidence="1 2" key="1">
    <citation type="journal article" date="2015" name="Genome Biol.">
        <title>Comparative genomics of Steinernema reveals deeply conserved gene regulatory networks.</title>
        <authorList>
            <person name="Dillman A.R."/>
            <person name="Macchietto M."/>
            <person name="Porter C.F."/>
            <person name="Rogers A."/>
            <person name="Williams B."/>
            <person name="Antoshechkin I."/>
            <person name="Lee M.M."/>
            <person name="Goodwin Z."/>
            <person name="Lu X."/>
            <person name="Lewis E.E."/>
            <person name="Goodrich-Blair H."/>
            <person name="Stock S.P."/>
            <person name="Adams B.J."/>
            <person name="Sternberg P.W."/>
            <person name="Mortazavi A."/>
        </authorList>
    </citation>
    <scope>NUCLEOTIDE SEQUENCE [LARGE SCALE GENOMIC DNA]</scope>
    <source>
        <strain evidence="1 2">ALL</strain>
    </source>
</reference>
<evidence type="ECO:0008006" key="3">
    <source>
        <dbReference type="Google" id="ProtNLM"/>
    </source>
</evidence>
<protein>
    <recommendedName>
        <fullName evidence="3">DUF38 domain-containing protein</fullName>
    </recommendedName>
</protein>